<dbReference type="EMBL" id="JAUCMV010000003">
    <property type="protein sequence ID" value="KAK0409921.1"/>
    <property type="molecule type" value="Genomic_DNA"/>
</dbReference>
<dbReference type="EMBL" id="JAUCMV010000003">
    <property type="protein sequence ID" value="KAK0409909.1"/>
    <property type="molecule type" value="Genomic_DNA"/>
</dbReference>
<dbReference type="InterPro" id="IPR002087">
    <property type="entry name" value="Anti_prolifrtn"/>
</dbReference>
<dbReference type="Proteomes" id="UP001175271">
    <property type="component" value="Unassembled WGS sequence"/>
</dbReference>
<dbReference type="Gene3D" id="3.90.640.90">
    <property type="entry name" value="Anti-proliferative protein, N-terminal domain"/>
    <property type="match status" value="1"/>
</dbReference>
<proteinExistence type="inferred from homology"/>
<dbReference type="AlphaFoldDB" id="A0AA39LUM6"/>
<comment type="caution">
    <text evidence="3">The sequence shown here is derived from an EMBL/GenBank/DDBJ whole genome shotgun (WGS) entry which is preliminary data.</text>
</comment>
<dbReference type="SUPFAM" id="SSF160696">
    <property type="entry name" value="BTG domain-like"/>
    <property type="match status" value="1"/>
</dbReference>
<evidence type="ECO:0000259" key="2">
    <source>
        <dbReference type="Pfam" id="PF07742"/>
    </source>
</evidence>
<keyword evidence="5" id="KW-1185">Reference proteome</keyword>
<evidence type="ECO:0000313" key="5">
    <source>
        <dbReference type="Proteomes" id="UP001175271"/>
    </source>
</evidence>
<dbReference type="Pfam" id="PF07742">
    <property type="entry name" value="BTG"/>
    <property type="match status" value="1"/>
</dbReference>
<sequence length="223" mass="25705">MYNEIKEIVNFVIRRMNGSGPLIVPARQVYHFATELANALRERFMINWTDPAMNGKRLLKMGATLQDADEIFQKLFEHIFFHKDDYQHYAKGIAGSMTLFANPGEVYVVFNRKRESIYKGDPKINYCYLPQYLLNLKLESPSLVINHMFSGHRYNDTQAFIPLLLTTEDGSYCQPDAISHNDFTVRMLGAPSYTRRYTVAGFEMTKFGSHRSHKGAAACENQR</sequence>
<dbReference type="InterPro" id="IPR036054">
    <property type="entry name" value="BTG-like_sf"/>
</dbReference>
<evidence type="ECO:0000313" key="4">
    <source>
        <dbReference type="EMBL" id="KAK0409921.1"/>
    </source>
</evidence>
<evidence type="ECO:0000313" key="3">
    <source>
        <dbReference type="EMBL" id="KAK0409909.1"/>
    </source>
</evidence>
<protein>
    <recommendedName>
        <fullName evidence="2">Anti-proliferative protein domain-containing protein</fullName>
    </recommendedName>
</protein>
<gene>
    <name evidence="3" type="ORF">QR680_004829</name>
    <name evidence="4" type="ORF">QR680_004836</name>
</gene>
<comment type="similarity">
    <text evidence="1">Belongs to the BTG family.</text>
</comment>
<feature type="domain" description="Anti-proliferative protein" evidence="2">
    <location>
        <begin position="1"/>
        <end position="113"/>
    </location>
</feature>
<organism evidence="3 5">
    <name type="scientific">Steinernema hermaphroditum</name>
    <dbReference type="NCBI Taxonomy" id="289476"/>
    <lineage>
        <taxon>Eukaryota</taxon>
        <taxon>Metazoa</taxon>
        <taxon>Ecdysozoa</taxon>
        <taxon>Nematoda</taxon>
        <taxon>Chromadorea</taxon>
        <taxon>Rhabditida</taxon>
        <taxon>Tylenchina</taxon>
        <taxon>Panagrolaimomorpha</taxon>
        <taxon>Strongyloidoidea</taxon>
        <taxon>Steinernematidae</taxon>
        <taxon>Steinernema</taxon>
    </lineage>
</organism>
<accession>A0AA39LUM6</accession>
<reference evidence="3" key="1">
    <citation type="submission" date="2023-06" db="EMBL/GenBank/DDBJ databases">
        <title>Genomic analysis of the entomopathogenic nematode Steinernema hermaphroditum.</title>
        <authorList>
            <person name="Schwarz E.M."/>
            <person name="Heppert J.K."/>
            <person name="Baniya A."/>
            <person name="Schwartz H.T."/>
            <person name="Tan C.-H."/>
            <person name="Antoshechkin I."/>
            <person name="Sternberg P.W."/>
            <person name="Goodrich-Blair H."/>
            <person name="Dillman A.R."/>
        </authorList>
    </citation>
    <scope>NUCLEOTIDE SEQUENCE</scope>
    <source>
        <strain evidence="3">PS9179</strain>
        <tissue evidence="3">Whole animal</tissue>
    </source>
</reference>
<name>A0AA39LUM6_9BILA</name>
<evidence type="ECO:0000256" key="1">
    <source>
        <dbReference type="ARBA" id="ARBA00007989"/>
    </source>
</evidence>